<comment type="caution">
    <text evidence="1">The sequence shown here is derived from an EMBL/GenBank/DDBJ whole genome shotgun (WGS) entry which is preliminary data.</text>
</comment>
<dbReference type="Proteomes" id="UP001420932">
    <property type="component" value="Unassembled WGS sequence"/>
</dbReference>
<evidence type="ECO:0000313" key="2">
    <source>
        <dbReference type="Proteomes" id="UP001420932"/>
    </source>
</evidence>
<dbReference type="EMBL" id="JBBNAF010000006">
    <property type="protein sequence ID" value="KAK9134611.1"/>
    <property type="molecule type" value="Genomic_DNA"/>
</dbReference>
<organism evidence="1 2">
    <name type="scientific">Stephania yunnanensis</name>
    <dbReference type="NCBI Taxonomy" id="152371"/>
    <lineage>
        <taxon>Eukaryota</taxon>
        <taxon>Viridiplantae</taxon>
        <taxon>Streptophyta</taxon>
        <taxon>Embryophyta</taxon>
        <taxon>Tracheophyta</taxon>
        <taxon>Spermatophyta</taxon>
        <taxon>Magnoliopsida</taxon>
        <taxon>Ranunculales</taxon>
        <taxon>Menispermaceae</taxon>
        <taxon>Menispermoideae</taxon>
        <taxon>Cissampelideae</taxon>
        <taxon>Stephania</taxon>
    </lineage>
</organism>
<dbReference type="AlphaFoldDB" id="A0AAP0JJG5"/>
<evidence type="ECO:0000313" key="1">
    <source>
        <dbReference type="EMBL" id="KAK9134611.1"/>
    </source>
</evidence>
<proteinExistence type="predicted"/>
<protein>
    <submittedName>
        <fullName evidence="1">Uncharacterized protein</fullName>
    </submittedName>
</protein>
<sequence length="61" mass="7098">MVGAILRKLFGTMEFKQYSGERGKIGTQGCLRMFNQHRRVSYWRYLGSSSLCLTECRFAVE</sequence>
<keyword evidence="2" id="KW-1185">Reference proteome</keyword>
<name>A0AAP0JJG5_9MAGN</name>
<gene>
    <name evidence="1" type="ORF">Syun_013941</name>
</gene>
<accession>A0AAP0JJG5</accession>
<reference evidence="1 2" key="1">
    <citation type="submission" date="2024-01" db="EMBL/GenBank/DDBJ databases">
        <title>Genome assemblies of Stephania.</title>
        <authorList>
            <person name="Yang L."/>
        </authorList>
    </citation>
    <scope>NUCLEOTIDE SEQUENCE [LARGE SCALE GENOMIC DNA]</scope>
    <source>
        <strain evidence="1">YNDBR</strain>
        <tissue evidence="1">Leaf</tissue>
    </source>
</reference>